<name>A0A8K0K1W5_LADFU</name>
<dbReference type="PROSITE" id="PS51777">
    <property type="entry name" value="RH2"/>
    <property type="match status" value="1"/>
</dbReference>
<evidence type="ECO:0000256" key="1">
    <source>
        <dbReference type="SAM" id="MobiDB-lite"/>
    </source>
</evidence>
<dbReference type="OrthoDB" id="8192582at2759"/>
<feature type="compositionally biased region" description="Basic and acidic residues" evidence="1">
    <location>
        <begin position="31"/>
        <end position="43"/>
    </location>
</feature>
<gene>
    <name evidence="3" type="ORF">J437_LFUL002833</name>
</gene>
<dbReference type="InterPro" id="IPR034744">
    <property type="entry name" value="RH2"/>
</dbReference>
<dbReference type="AlphaFoldDB" id="A0A8K0K1W5"/>
<dbReference type="GO" id="GO:0016192">
    <property type="term" value="P:vesicle-mediated transport"/>
    <property type="evidence" value="ECO:0007669"/>
    <property type="project" value="TreeGrafter"/>
</dbReference>
<sequence length="175" mass="20435">MLREEIRSLQAVKERLRQRVSELEEEIKRVREEAERAAKASKSDDEDDVPYAQRKRFTRMEMARVLMERNQYKEKFMDLQEAVRVAASCRARKDELPNLKGKKKSAFFVDFFSSLLRGPKDEQSMPKRTINTSNNPPAHHPSPAMDTMRKRSLGKNYHGTYFGRTPPLEGLDFAE</sequence>
<proteinExistence type="predicted"/>
<reference evidence="3" key="2">
    <citation type="submission" date="2017-10" db="EMBL/GenBank/DDBJ databases">
        <title>Ladona fulva Genome sequencing and assembly.</title>
        <authorList>
            <person name="Murali S."/>
            <person name="Richards S."/>
            <person name="Bandaranaike D."/>
            <person name="Bellair M."/>
            <person name="Blankenburg K."/>
            <person name="Chao H."/>
            <person name="Dinh H."/>
            <person name="Doddapaneni H."/>
            <person name="Dugan-Rocha S."/>
            <person name="Elkadiri S."/>
            <person name="Gnanaolivu R."/>
            <person name="Hernandez B."/>
            <person name="Skinner E."/>
            <person name="Javaid M."/>
            <person name="Lee S."/>
            <person name="Li M."/>
            <person name="Ming W."/>
            <person name="Munidasa M."/>
            <person name="Muniz J."/>
            <person name="Nguyen L."/>
            <person name="Hughes D."/>
            <person name="Osuji N."/>
            <person name="Pu L.-L."/>
            <person name="Puazo M."/>
            <person name="Qu C."/>
            <person name="Quiroz J."/>
            <person name="Raj R."/>
            <person name="Weissenberger G."/>
            <person name="Xin Y."/>
            <person name="Zou X."/>
            <person name="Han Y."/>
            <person name="Worley K."/>
            <person name="Muzny D."/>
            <person name="Gibbs R."/>
        </authorList>
    </citation>
    <scope>NUCLEOTIDE SEQUENCE</scope>
    <source>
        <strain evidence="3">Sampled in the wild</strain>
    </source>
</reference>
<dbReference type="Proteomes" id="UP000792457">
    <property type="component" value="Unassembled WGS sequence"/>
</dbReference>
<evidence type="ECO:0000313" key="3">
    <source>
        <dbReference type="EMBL" id="KAG8226787.1"/>
    </source>
</evidence>
<dbReference type="PANTHER" id="PTHR13886">
    <property type="entry name" value="JNK/SAPK-ASSOCIATED PROTEIN"/>
    <property type="match status" value="1"/>
</dbReference>
<dbReference type="GO" id="GO:0008432">
    <property type="term" value="F:JUN kinase binding"/>
    <property type="evidence" value="ECO:0007669"/>
    <property type="project" value="TreeGrafter"/>
</dbReference>
<protein>
    <recommendedName>
        <fullName evidence="2">RH2 domain-containing protein</fullName>
    </recommendedName>
</protein>
<organism evidence="3 4">
    <name type="scientific">Ladona fulva</name>
    <name type="common">Scarce chaser dragonfly</name>
    <name type="synonym">Libellula fulva</name>
    <dbReference type="NCBI Taxonomy" id="123851"/>
    <lineage>
        <taxon>Eukaryota</taxon>
        <taxon>Metazoa</taxon>
        <taxon>Ecdysozoa</taxon>
        <taxon>Arthropoda</taxon>
        <taxon>Hexapoda</taxon>
        <taxon>Insecta</taxon>
        <taxon>Pterygota</taxon>
        <taxon>Palaeoptera</taxon>
        <taxon>Odonata</taxon>
        <taxon>Epiprocta</taxon>
        <taxon>Anisoptera</taxon>
        <taxon>Libelluloidea</taxon>
        <taxon>Libellulidae</taxon>
        <taxon>Ladona</taxon>
    </lineage>
</organism>
<feature type="region of interest" description="Disordered" evidence="1">
    <location>
        <begin position="31"/>
        <end position="53"/>
    </location>
</feature>
<reference evidence="3" key="1">
    <citation type="submission" date="2013-04" db="EMBL/GenBank/DDBJ databases">
        <authorList>
            <person name="Qu J."/>
            <person name="Murali S.C."/>
            <person name="Bandaranaike D."/>
            <person name="Bellair M."/>
            <person name="Blankenburg K."/>
            <person name="Chao H."/>
            <person name="Dinh H."/>
            <person name="Doddapaneni H."/>
            <person name="Downs B."/>
            <person name="Dugan-Rocha S."/>
            <person name="Elkadiri S."/>
            <person name="Gnanaolivu R.D."/>
            <person name="Hernandez B."/>
            <person name="Javaid M."/>
            <person name="Jayaseelan J.C."/>
            <person name="Lee S."/>
            <person name="Li M."/>
            <person name="Ming W."/>
            <person name="Munidasa M."/>
            <person name="Muniz J."/>
            <person name="Nguyen L."/>
            <person name="Ongeri F."/>
            <person name="Osuji N."/>
            <person name="Pu L.-L."/>
            <person name="Puazo M."/>
            <person name="Qu C."/>
            <person name="Quiroz J."/>
            <person name="Raj R."/>
            <person name="Weissenberger G."/>
            <person name="Xin Y."/>
            <person name="Zou X."/>
            <person name="Han Y."/>
            <person name="Richards S."/>
            <person name="Worley K."/>
            <person name="Muzny D."/>
            <person name="Gibbs R."/>
        </authorList>
    </citation>
    <scope>NUCLEOTIDE SEQUENCE</scope>
    <source>
        <strain evidence="3">Sampled in the wild</strain>
    </source>
</reference>
<dbReference type="InterPro" id="IPR039911">
    <property type="entry name" value="JIP3/JIP4"/>
</dbReference>
<evidence type="ECO:0000259" key="2">
    <source>
        <dbReference type="PROSITE" id="PS51777"/>
    </source>
</evidence>
<keyword evidence="4" id="KW-1185">Reference proteome</keyword>
<dbReference type="GO" id="GO:0019894">
    <property type="term" value="F:kinesin binding"/>
    <property type="evidence" value="ECO:0007669"/>
    <property type="project" value="TreeGrafter"/>
</dbReference>
<feature type="region of interest" description="Disordered" evidence="1">
    <location>
        <begin position="119"/>
        <end position="175"/>
    </location>
</feature>
<evidence type="ECO:0000313" key="4">
    <source>
        <dbReference type="Proteomes" id="UP000792457"/>
    </source>
</evidence>
<dbReference type="GO" id="GO:0005737">
    <property type="term" value="C:cytoplasm"/>
    <property type="evidence" value="ECO:0007669"/>
    <property type="project" value="TreeGrafter"/>
</dbReference>
<dbReference type="GO" id="GO:0030159">
    <property type="term" value="F:signaling receptor complex adaptor activity"/>
    <property type="evidence" value="ECO:0007669"/>
    <property type="project" value="TreeGrafter"/>
</dbReference>
<feature type="non-terminal residue" evidence="3">
    <location>
        <position position="175"/>
    </location>
</feature>
<comment type="caution">
    <text evidence="3">The sequence shown here is derived from an EMBL/GenBank/DDBJ whole genome shotgun (WGS) entry which is preliminary data.</text>
</comment>
<accession>A0A8K0K1W5</accession>
<feature type="domain" description="RH2" evidence="2">
    <location>
        <begin position="54"/>
        <end position="122"/>
    </location>
</feature>
<dbReference type="EMBL" id="KZ308297">
    <property type="protein sequence ID" value="KAG8226787.1"/>
    <property type="molecule type" value="Genomic_DNA"/>
</dbReference>
<dbReference type="GO" id="GO:0005078">
    <property type="term" value="F:MAP-kinase scaffold activity"/>
    <property type="evidence" value="ECO:0007669"/>
    <property type="project" value="InterPro"/>
</dbReference>
<dbReference type="PANTHER" id="PTHR13886:SF4">
    <property type="entry name" value="JNK-INTERACTING PROTEIN 3"/>
    <property type="match status" value="1"/>
</dbReference>